<gene>
    <name evidence="1" type="ORF">BDN72DRAFT_905613</name>
</gene>
<protein>
    <submittedName>
        <fullName evidence="1">Uncharacterized protein</fullName>
    </submittedName>
</protein>
<organism evidence="1 2">
    <name type="scientific">Pluteus cervinus</name>
    <dbReference type="NCBI Taxonomy" id="181527"/>
    <lineage>
        <taxon>Eukaryota</taxon>
        <taxon>Fungi</taxon>
        <taxon>Dikarya</taxon>
        <taxon>Basidiomycota</taxon>
        <taxon>Agaricomycotina</taxon>
        <taxon>Agaricomycetes</taxon>
        <taxon>Agaricomycetidae</taxon>
        <taxon>Agaricales</taxon>
        <taxon>Pluteineae</taxon>
        <taxon>Pluteaceae</taxon>
        <taxon>Pluteus</taxon>
    </lineage>
</organism>
<dbReference type="Proteomes" id="UP000308600">
    <property type="component" value="Unassembled WGS sequence"/>
</dbReference>
<name>A0ACD3A1V2_9AGAR</name>
<reference evidence="1 2" key="1">
    <citation type="journal article" date="2019" name="Nat. Ecol. Evol.">
        <title>Megaphylogeny resolves global patterns of mushroom evolution.</title>
        <authorList>
            <person name="Varga T."/>
            <person name="Krizsan K."/>
            <person name="Foldi C."/>
            <person name="Dima B."/>
            <person name="Sanchez-Garcia M."/>
            <person name="Sanchez-Ramirez S."/>
            <person name="Szollosi G.J."/>
            <person name="Szarkandi J.G."/>
            <person name="Papp V."/>
            <person name="Albert L."/>
            <person name="Andreopoulos W."/>
            <person name="Angelini C."/>
            <person name="Antonin V."/>
            <person name="Barry K.W."/>
            <person name="Bougher N.L."/>
            <person name="Buchanan P."/>
            <person name="Buyck B."/>
            <person name="Bense V."/>
            <person name="Catcheside P."/>
            <person name="Chovatia M."/>
            <person name="Cooper J."/>
            <person name="Damon W."/>
            <person name="Desjardin D."/>
            <person name="Finy P."/>
            <person name="Geml J."/>
            <person name="Haridas S."/>
            <person name="Hughes K."/>
            <person name="Justo A."/>
            <person name="Karasinski D."/>
            <person name="Kautmanova I."/>
            <person name="Kiss B."/>
            <person name="Kocsube S."/>
            <person name="Kotiranta H."/>
            <person name="LaButti K.M."/>
            <person name="Lechner B.E."/>
            <person name="Liimatainen K."/>
            <person name="Lipzen A."/>
            <person name="Lukacs Z."/>
            <person name="Mihaltcheva S."/>
            <person name="Morgado L.N."/>
            <person name="Niskanen T."/>
            <person name="Noordeloos M.E."/>
            <person name="Ohm R.A."/>
            <person name="Ortiz-Santana B."/>
            <person name="Ovrebo C."/>
            <person name="Racz N."/>
            <person name="Riley R."/>
            <person name="Savchenko A."/>
            <person name="Shiryaev A."/>
            <person name="Soop K."/>
            <person name="Spirin V."/>
            <person name="Szebenyi C."/>
            <person name="Tomsovsky M."/>
            <person name="Tulloss R.E."/>
            <person name="Uehling J."/>
            <person name="Grigoriev I.V."/>
            <person name="Vagvolgyi C."/>
            <person name="Papp T."/>
            <person name="Martin F.M."/>
            <person name="Miettinen O."/>
            <person name="Hibbett D.S."/>
            <person name="Nagy L.G."/>
        </authorList>
    </citation>
    <scope>NUCLEOTIDE SEQUENCE [LARGE SCALE GENOMIC DNA]</scope>
    <source>
        <strain evidence="1 2">NL-1719</strain>
    </source>
</reference>
<keyword evidence="2" id="KW-1185">Reference proteome</keyword>
<accession>A0ACD3A1V2</accession>
<dbReference type="EMBL" id="ML208914">
    <property type="protein sequence ID" value="TFK59695.1"/>
    <property type="molecule type" value="Genomic_DNA"/>
</dbReference>
<sequence>MQFSAIALVSFFAALSAVAAQPVAQKTMTVGWPPIVVVIDDTELPGPTATRTVYLPAVTVAGGSSL</sequence>
<evidence type="ECO:0000313" key="1">
    <source>
        <dbReference type="EMBL" id="TFK59695.1"/>
    </source>
</evidence>
<evidence type="ECO:0000313" key="2">
    <source>
        <dbReference type="Proteomes" id="UP000308600"/>
    </source>
</evidence>
<proteinExistence type="predicted"/>